<sequence length="775" mass="87356">MVIKMAVRLRNFKEIPRLVSKFYPALLLSYFLLVCYGSYQSSRGGIDNLWLRWLSSSHECLRNNKKLEWSRSLHSQRYSTSREVSPEPLSEADFLSFIQSTLDEHQGYSFRWLNKHEGCKSFFKKDGIFLIVAGEDIGDFVLSGCNPLSMFEKVKSLQQRYPSLQVMGFQYSPSISLNAVPTNLLWRIMAEYILFPVLLSNKCYPQKKDGPCYIMFKGFESPLIYHEKDVDLATLDKAVKILTADHGQISRLVNKLESSWANRIQIVKEPHHYSSLRNLFLCFPGCISVDEDGNRLFLSDSNHHRIIIFDINAKILDSIGSVPGFEDAEFENAKLMRPAASFYHAPEDCLYFVDSENHAIRRADMERRVVETIYPTNTSKKTTSLWSWVLDKLGKKREVDTPSEAFHSDSLLFPWHLLKSTSNDLFVLNRSFGTLWIVDLACGVIKEVVKGLPKVLEICGEVIVEKSSVLKHVPSDWLQQQLDMTSSLDGIPHSGLLSSVANFKDDLVLCDAVGQMVFKLNGKSGSISSFQFSNFGVLGLPYWFSFPLERVCAAGDVLSEMHIDHIEGFSLLPGRVNILMKILIPEDMDLVEPLDKSCIWCQARGTAMEVSGAESKADSTEKVGVAQQWYDEIDHLTFTTSEGESRTAAETTGENRVVQEGRVCIDCTVSTSPGTSEVIIYAPLYLRLKRSSSSSTDNRVEDAARIADIIDPLRKPARDSVIQFLLSSKRDLKDLIFVKPLHVRLKFDCGDHPKADNSKSVVLTASSIEVNVVAL</sequence>
<gene>
    <name evidence="3" type="primary">LOC113714044</name>
</gene>
<evidence type="ECO:0000313" key="2">
    <source>
        <dbReference type="Proteomes" id="UP001652660"/>
    </source>
</evidence>
<dbReference type="GeneID" id="113714044"/>
<dbReference type="PANTHER" id="PTHR46388:SF3">
    <property type="entry name" value="DUF1618 DOMAIN-CONTAINING PROTEIN"/>
    <property type="match status" value="1"/>
</dbReference>
<dbReference type="Proteomes" id="UP001652660">
    <property type="component" value="Chromosome 1c"/>
</dbReference>
<dbReference type="SUPFAM" id="SSF63825">
    <property type="entry name" value="YWTD domain"/>
    <property type="match status" value="1"/>
</dbReference>
<dbReference type="OrthoDB" id="273823at2759"/>
<reference evidence="3" key="2">
    <citation type="submission" date="2025-08" db="UniProtKB">
        <authorList>
            <consortium name="RefSeq"/>
        </authorList>
    </citation>
    <scope>IDENTIFICATION</scope>
    <source>
        <tissue evidence="3">Leaves</tissue>
    </source>
</reference>
<reference evidence="2" key="1">
    <citation type="journal article" date="2025" name="Foods">
        <title>Unveiling the Microbial Signatures of Arabica Coffee Cherries: Insights into Ripeness Specific Diversity, Functional Traits, and Implications for Quality and Safety.</title>
        <authorList>
            <consortium name="RefSeq"/>
            <person name="Tenea G.N."/>
            <person name="Cifuentes V."/>
            <person name="Reyes P."/>
            <person name="Cevallos-Vallejos M."/>
        </authorList>
    </citation>
    <scope>NUCLEOTIDE SEQUENCE [LARGE SCALE GENOMIC DNA]</scope>
</reference>
<name>A0A6P6UVF6_COFAR</name>
<dbReference type="RefSeq" id="XP_027093642.2">
    <property type="nucleotide sequence ID" value="XM_027237841.2"/>
</dbReference>
<dbReference type="InterPro" id="IPR011042">
    <property type="entry name" value="6-blade_b-propeller_TolB-like"/>
</dbReference>
<dbReference type="Pfam" id="PF01436">
    <property type="entry name" value="NHL"/>
    <property type="match status" value="1"/>
</dbReference>
<accession>A0A6P6UVF6</accession>
<dbReference type="Gene3D" id="2.120.10.30">
    <property type="entry name" value="TolB, C-terminal domain"/>
    <property type="match status" value="1"/>
</dbReference>
<protein>
    <submittedName>
        <fullName evidence="3">Uncharacterized protein isoform X1</fullName>
    </submittedName>
</protein>
<proteinExistence type="predicted"/>
<dbReference type="InterPro" id="IPR001258">
    <property type="entry name" value="NHL_repeat"/>
</dbReference>
<dbReference type="AlphaFoldDB" id="A0A6P6UVF6"/>
<organism evidence="2 3">
    <name type="scientific">Coffea arabica</name>
    <name type="common">Arabian coffee</name>
    <dbReference type="NCBI Taxonomy" id="13443"/>
    <lineage>
        <taxon>Eukaryota</taxon>
        <taxon>Viridiplantae</taxon>
        <taxon>Streptophyta</taxon>
        <taxon>Embryophyta</taxon>
        <taxon>Tracheophyta</taxon>
        <taxon>Spermatophyta</taxon>
        <taxon>Magnoliopsida</taxon>
        <taxon>eudicotyledons</taxon>
        <taxon>Gunneridae</taxon>
        <taxon>Pentapetalae</taxon>
        <taxon>asterids</taxon>
        <taxon>lamiids</taxon>
        <taxon>Gentianales</taxon>
        <taxon>Rubiaceae</taxon>
        <taxon>Ixoroideae</taxon>
        <taxon>Gardenieae complex</taxon>
        <taxon>Bertiereae - Coffeeae clade</taxon>
        <taxon>Coffeeae</taxon>
        <taxon>Coffea</taxon>
    </lineage>
</organism>
<dbReference type="PANTHER" id="PTHR46388">
    <property type="entry name" value="NHL REPEAT-CONTAINING PROTEIN 2"/>
    <property type="match status" value="1"/>
</dbReference>
<keyword evidence="1" id="KW-0677">Repeat</keyword>
<evidence type="ECO:0000256" key="1">
    <source>
        <dbReference type="ARBA" id="ARBA00022737"/>
    </source>
</evidence>
<evidence type="ECO:0000313" key="3">
    <source>
        <dbReference type="RefSeq" id="XP_027093642.2"/>
    </source>
</evidence>
<keyword evidence="2" id="KW-1185">Reference proteome</keyword>